<evidence type="ECO:0000313" key="3">
    <source>
        <dbReference type="EMBL" id="WAP69325.1"/>
    </source>
</evidence>
<sequence>MYPKRDVLLSPGHPVLVRQGSAKVLVLIMNLINGTTIARTSMKSVTYWHIERDQHDVLLADGLPAESFFDMGSRAWFDNDLDDVRANPDVVPTGQHGRCRKWRTTVLWSRPRGNTSPISSMPIFRPSVPGPARGNTPAHERR</sequence>
<dbReference type="InterPro" id="IPR036844">
    <property type="entry name" value="Hint_dom_sf"/>
</dbReference>
<reference evidence="3" key="1">
    <citation type="submission" date="2022-12" db="EMBL/GenBank/DDBJ databases">
        <title>Jiella pelagia sp. nov., isolated from phosphonate enriched culture of Northwest Pacific surface seawater.</title>
        <authorList>
            <person name="Shin D.Y."/>
            <person name="Hwang C.Y."/>
        </authorList>
    </citation>
    <scope>NUCLEOTIDE SEQUENCE</scope>
    <source>
        <strain evidence="3">HL-NP1</strain>
    </source>
</reference>
<organism evidence="3 4">
    <name type="scientific">Jiella pelagia</name>
    <dbReference type="NCBI Taxonomy" id="2986949"/>
    <lineage>
        <taxon>Bacteria</taxon>
        <taxon>Pseudomonadati</taxon>
        <taxon>Pseudomonadota</taxon>
        <taxon>Alphaproteobacteria</taxon>
        <taxon>Hyphomicrobiales</taxon>
        <taxon>Aurantimonadaceae</taxon>
        <taxon>Jiella</taxon>
    </lineage>
</organism>
<feature type="domain" description="Hedgehog/Intein (Hint)" evidence="2">
    <location>
        <begin position="2"/>
        <end position="70"/>
    </location>
</feature>
<dbReference type="SUPFAM" id="SSF51294">
    <property type="entry name" value="Hedgehog/intein (Hint) domain"/>
    <property type="match status" value="1"/>
</dbReference>
<evidence type="ECO:0000259" key="2">
    <source>
        <dbReference type="Pfam" id="PF13403"/>
    </source>
</evidence>
<dbReference type="Pfam" id="PF13403">
    <property type="entry name" value="Hint_2"/>
    <property type="match status" value="1"/>
</dbReference>
<gene>
    <name evidence="3" type="ORF">OH818_03225</name>
</gene>
<dbReference type="Proteomes" id="UP001164020">
    <property type="component" value="Chromosome"/>
</dbReference>
<dbReference type="RefSeq" id="WP_268881765.1">
    <property type="nucleotide sequence ID" value="NZ_CP114029.1"/>
</dbReference>
<proteinExistence type="predicted"/>
<dbReference type="InterPro" id="IPR028992">
    <property type="entry name" value="Hedgehog/Intein_dom"/>
</dbReference>
<evidence type="ECO:0000256" key="1">
    <source>
        <dbReference type="SAM" id="MobiDB-lite"/>
    </source>
</evidence>
<dbReference type="EMBL" id="CP114029">
    <property type="protein sequence ID" value="WAP69325.1"/>
    <property type="molecule type" value="Genomic_DNA"/>
</dbReference>
<evidence type="ECO:0000313" key="4">
    <source>
        <dbReference type="Proteomes" id="UP001164020"/>
    </source>
</evidence>
<keyword evidence="4" id="KW-1185">Reference proteome</keyword>
<feature type="region of interest" description="Disordered" evidence="1">
    <location>
        <begin position="117"/>
        <end position="142"/>
    </location>
</feature>
<protein>
    <submittedName>
        <fullName evidence="3">Hint domain-containing protein</fullName>
    </submittedName>
</protein>
<accession>A0ABY7C383</accession>
<name>A0ABY7C383_9HYPH</name>